<dbReference type="PANTHER" id="PTHR10209">
    <property type="entry name" value="OXIDOREDUCTASE, 2OG-FE II OXYGENASE FAMILY PROTEIN"/>
    <property type="match status" value="1"/>
</dbReference>
<keyword evidence="1" id="KW-0479">Metal-binding</keyword>
<dbReference type="OrthoDB" id="288590at2759"/>
<sequence>MSDYETSSAKQTRTQFTIPVVDLTGVPMGSPTGSGDDITMWYSEEVRKLGITLFELLSEALELKPDHLMGMDCAKGHVILGHYYPTCPEPELNMGTTNFRILISNPPTSRPYRWTHKLSIKTIG</sequence>
<name>A0A8K0HSG1_9ROSA</name>
<keyword evidence="5" id="KW-1185">Reference proteome</keyword>
<accession>A0A8K0HSG1</accession>
<dbReference type="SUPFAM" id="SSF51197">
    <property type="entry name" value="Clavaminate synthase-like"/>
    <property type="match status" value="1"/>
</dbReference>
<dbReference type="EMBL" id="VOIH02000001">
    <property type="protein sequence ID" value="KAF3456808.1"/>
    <property type="molecule type" value="Genomic_DNA"/>
</dbReference>
<protein>
    <submittedName>
        <fullName evidence="4">Uncharacterized protein</fullName>
    </submittedName>
</protein>
<evidence type="ECO:0000313" key="4">
    <source>
        <dbReference type="EMBL" id="KAF3456808.1"/>
    </source>
</evidence>
<organism evidence="4 5">
    <name type="scientific">Rhamnella rubrinervis</name>
    <dbReference type="NCBI Taxonomy" id="2594499"/>
    <lineage>
        <taxon>Eukaryota</taxon>
        <taxon>Viridiplantae</taxon>
        <taxon>Streptophyta</taxon>
        <taxon>Embryophyta</taxon>
        <taxon>Tracheophyta</taxon>
        <taxon>Spermatophyta</taxon>
        <taxon>Magnoliopsida</taxon>
        <taxon>eudicotyledons</taxon>
        <taxon>Gunneridae</taxon>
        <taxon>Pentapetalae</taxon>
        <taxon>rosids</taxon>
        <taxon>fabids</taxon>
        <taxon>Rosales</taxon>
        <taxon>Rhamnaceae</taxon>
        <taxon>rhamnoid group</taxon>
        <taxon>Rhamneae</taxon>
        <taxon>Rhamnella</taxon>
    </lineage>
</organism>
<dbReference type="InterPro" id="IPR027443">
    <property type="entry name" value="IPNS-like_sf"/>
</dbReference>
<proteinExistence type="predicted"/>
<dbReference type="PANTHER" id="PTHR10209:SF776">
    <property type="entry name" value="2OG-FE(II) OXYGENASE FAMILY OXIDOREDUCTASE"/>
    <property type="match status" value="1"/>
</dbReference>
<evidence type="ECO:0000256" key="1">
    <source>
        <dbReference type="ARBA" id="ARBA00022723"/>
    </source>
</evidence>
<dbReference type="GO" id="GO:0016491">
    <property type="term" value="F:oxidoreductase activity"/>
    <property type="evidence" value="ECO:0007669"/>
    <property type="project" value="UniProtKB-KW"/>
</dbReference>
<dbReference type="Proteomes" id="UP000796880">
    <property type="component" value="Unassembled WGS sequence"/>
</dbReference>
<dbReference type="AlphaFoldDB" id="A0A8K0HSG1"/>
<keyword evidence="3" id="KW-0408">Iron</keyword>
<dbReference type="GO" id="GO:0046872">
    <property type="term" value="F:metal ion binding"/>
    <property type="evidence" value="ECO:0007669"/>
    <property type="project" value="UniProtKB-KW"/>
</dbReference>
<comment type="caution">
    <text evidence="4">The sequence shown here is derived from an EMBL/GenBank/DDBJ whole genome shotgun (WGS) entry which is preliminary data.</text>
</comment>
<evidence type="ECO:0000256" key="2">
    <source>
        <dbReference type="ARBA" id="ARBA00023002"/>
    </source>
</evidence>
<dbReference type="Gene3D" id="2.60.120.330">
    <property type="entry name" value="B-lactam Antibiotic, Isopenicillin N Synthase, Chain"/>
    <property type="match status" value="1"/>
</dbReference>
<evidence type="ECO:0000313" key="5">
    <source>
        <dbReference type="Proteomes" id="UP000796880"/>
    </source>
</evidence>
<gene>
    <name evidence="4" type="ORF">FNV43_RR01462</name>
</gene>
<reference evidence="4" key="1">
    <citation type="submission" date="2020-03" db="EMBL/GenBank/DDBJ databases">
        <title>A high-quality chromosome-level genome assembly of a woody plant with both climbing and erect habits, Rhamnella rubrinervis.</title>
        <authorList>
            <person name="Lu Z."/>
            <person name="Yang Y."/>
            <person name="Zhu X."/>
            <person name="Sun Y."/>
        </authorList>
    </citation>
    <scope>NUCLEOTIDE SEQUENCE</scope>
    <source>
        <strain evidence="4">BYM</strain>
        <tissue evidence="4">Leaf</tissue>
    </source>
</reference>
<keyword evidence="2" id="KW-0560">Oxidoreductase</keyword>
<evidence type="ECO:0000256" key="3">
    <source>
        <dbReference type="ARBA" id="ARBA00023004"/>
    </source>
</evidence>